<dbReference type="STRING" id="1715693.PH7735_02395"/>
<proteinExistence type="predicted"/>
<dbReference type="RefSeq" id="WP_058311571.1">
    <property type="nucleotide sequence ID" value="NZ_CYTW01000002.1"/>
</dbReference>
<dbReference type="Proteomes" id="UP000051870">
    <property type="component" value="Unassembled WGS sequence"/>
</dbReference>
<gene>
    <name evidence="1" type="ORF">PH7735_02395</name>
</gene>
<keyword evidence="2" id="KW-1185">Reference proteome</keyword>
<dbReference type="Gene3D" id="3.40.1350.10">
    <property type="match status" value="1"/>
</dbReference>
<name>A0A0P1IA88_9RHOB</name>
<dbReference type="EMBL" id="CYTW01000002">
    <property type="protein sequence ID" value="CUK00970.1"/>
    <property type="molecule type" value="Genomic_DNA"/>
</dbReference>
<accession>A0A0P1IA88</accession>
<dbReference type="GeneID" id="83881418"/>
<dbReference type="InterPro" id="IPR011856">
    <property type="entry name" value="tRNA_endonuc-like_dom_sf"/>
</dbReference>
<evidence type="ECO:0000313" key="2">
    <source>
        <dbReference type="Proteomes" id="UP000051870"/>
    </source>
</evidence>
<dbReference type="AlphaFoldDB" id="A0A0P1IA88"/>
<evidence type="ECO:0008006" key="3">
    <source>
        <dbReference type="Google" id="ProtNLM"/>
    </source>
</evidence>
<protein>
    <recommendedName>
        <fullName evidence="3">DUF91 domain-containing protein</fullName>
    </recommendedName>
</protein>
<reference evidence="2" key="1">
    <citation type="submission" date="2015-09" db="EMBL/GenBank/DDBJ databases">
        <authorList>
            <person name="Rodrigo-Torres Lidia"/>
            <person name="Arahal R.David."/>
        </authorList>
    </citation>
    <scope>NUCLEOTIDE SEQUENCE [LARGE SCALE GENOMIC DNA]</scope>
    <source>
        <strain evidence="2">CECT 7735</strain>
    </source>
</reference>
<organism evidence="1 2">
    <name type="scientific">Shimia thalassica</name>
    <dbReference type="NCBI Taxonomy" id="1715693"/>
    <lineage>
        <taxon>Bacteria</taxon>
        <taxon>Pseudomonadati</taxon>
        <taxon>Pseudomonadota</taxon>
        <taxon>Alphaproteobacteria</taxon>
        <taxon>Rhodobacterales</taxon>
        <taxon>Roseobacteraceae</taxon>
    </lineage>
</organism>
<sequence>MTRLFNISGNSLIEAKRKGLDLEEKIEKWVSEDLSLIGVDGFVIGRQIATDHGKYIDVLAMDESGNLIIVELKRDKSPRDIVAQVLDYASWVCRLTTSDVHRISQNVMSVPLSTAYREKFGASLPQSLNTSHQMFVVASSVDEGTRRIIEYLSEEHDVGINASFFNIFEAEGREWLTTENLLDQEEVKDRSEKKVRAPWSGYYYVTGGAEEDRPWAELRDYGFFTASGGQHYTGKLDKLSVGDKVFYYQKKNGYLGYGLVTATKTPASEYELLDGQKLTDALPRDYLLGSQEDPEKCAYVVGVEWKSTVDINNAHTFSGIFSNQNVVCKIRQQETVDFLVEQFGVGE</sequence>
<dbReference type="GO" id="GO:0003676">
    <property type="term" value="F:nucleic acid binding"/>
    <property type="evidence" value="ECO:0007669"/>
    <property type="project" value="InterPro"/>
</dbReference>
<evidence type="ECO:0000313" key="1">
    <source>
        <dbReference type="EMBL" id="CUK00970.1"/>
    </source>
</evidence>